<dbReference type="InterPro" id="IPR003848">
    <property type="entry name" value="DUF218"/>
</dbReference>
<keyword evidence="1" id="KW-0812">Transmembrane</keyword>
<proteinExistence type="predicted"/>
<gene>
    <name evidence="3" type="ORF">CCE28_05345</name>
</gene>
<reference evidence="3 4" key="1">
    <citation type="submission" date="2017-06" db="EMBL/GenBank/DDBJ databases">
        <title>Draft genome sequence of anaerobic fermentative bacterium Anaeromicrobium sediminis DY2726D isolated from West Pacific Ocean sediments.</title>
        <authorList>
            <person name="Zeng X."/>
        </authorList>
    </citation>
    <scope>NUCLEOTIDE SEQUENCE [LARGE SCALE GENOMIC DNA]</scope>
    <source>
        <strain evidence="3 4">DY2726D</strain>
    </source>
</reference>
<dbReference type="PANTHER" id="PTHR30336:SF20">
    <property type="entry name" value="DUF218 DOMAIN-CONTAINING PROTEIN"/>
    <property type="match status" value="1"/>
</dbReference>
<keyword evidence="4" id="KW-1185">Reference proteome</keyword>
<dbReference type="GO" id="GO:0005886">
    <property type="term" value="C:plasma membrane"/>
    <property type="evidence" value="ECO:0007669"/>
    <property type="project" value="TreeGrafter"/>
</dbReference>
<comment type="caution">
    <text evidence="3">The sequence shown here is derived from an EMBL/GenBank/DDBJ whole genome shotgun (WGS) entry which is preliminary data.</text>
</comment>
<name>A0A267MLM7_9FIRM</name>
<evidence type="ECO:0000256" key="1">
    <source>
        <dbReference type="SAM" id="Phobius"/>
    </source>
</evidence>
<keyword evidence="1" id="KW-0472">Membrane</keyword>
<dbReference type="InterPro" id="IPR014729">
    <property type="entry name" value="Rossmann-like_a/b/a_fold"/>
</dbReference>
<accession>A0A267MLM7</accession>
<dbReference type="OrthoDB" id="9782395at2"/>
<dbReference type="AlphaFoldDB" id="A0A267MLM7"/>
<keyword evidence="1" id="KW-1133">Transmembrane helix</keyword>
<dbReference type="InterPro" id="IPR051599">
    <property type="entry name" value="Cell_Envelope_Assoc"/>
</dbReference>
<protein>
    <submittedName>
        <fullName evidence="3">Multidrug MFS transporter</fullName>
    </submittedName>
</protein>
<dbReference type="PANTHER" id="PTHR30336">
    <property type="entry name" value="INNER MEMBRANE PROTEIN, PROBABLE PERMEASE"/>
    <property type="match status" value="1"/>
</dbReference>
<dbReference type="EMBL" id="NIBG01000003">
    <property type="protein sequence ID" value="PAB60514.1"/>
    <property type="molecule type" value="Genomic_DNA"/>
</dbReference>
<feature type="domain" description="DUF218" evidence="2">
    <location>
        <begin position="36"/>
        <end position="168"/>
    </location>
</feature>
<evidence type="ECO:0000313" key="3">
    <source>
        <dbReference type="EMBL" id="PAB60514.1"/>
    </source>
</evidence>
<evidence type="ECO:0000313" key="4">
    <source>
        <dbReference type="Proteomes" id="UP000216024"/>
    </source>
</evidence>
<sequence length="192" mass="22035">MRKIVITIAIITICYVTYISIDIYLYGNNNEVLKVDAAIVLGAGIWGDKPSPVFEERIKHGIWLYKNEYVDKLIFTGGKGESKKKSESGVARDYAIEKFVPSKDILVEEKSKITQENIFYATKIAEDNEIFTVIIVSDPLHMRRAMLMAKDYGLKAYSSPTPTSKYITIKSKLLFLAREVFFYIGYKIYRLF</sequence>
<dbReference type="Gene3D" id="3.40.50.620">
    <property type="entry name" value="HUPs"/>
    <property type="match status" value="1"/>
</dbReference>
<evidence type="ECO:0000259" key="2">
    <source>
        <dbReference type="Pfam" id="PF02698"/>
    </source>
</evidence>
<dbReference type="CDD" id="cd06259">
    <property type="entry name" value="YdcF-like"/>
    <property type="match status" value="1"/>
</dbReference>
<feature type="transmembrane region" description="Helical" evidence="1">
    <location>
        <begin position="5"/>
        <end position="26"/>
    </location>
</feature>
<dbReference type="Proteomes" id="UP000216024">
    <property type="component" value="Unassembled WGS sequence"/>
</dbReference>
<dbReference type="Pfam" id="PF02698">
    <property type="entry name" value="DUF218"/>
    <property type="match status" value="1"/>
</dbReference>
<organism evidence="3 4">
    <name type="scientific">Anaeromicrobium sediminis</name>
    <dbReference type="NCBI Taxonomy" id="1478221"/>
    <lineage>
        <taxon>Bacteria</taxon>
        <taxon>Bacillati</taxon>
        <taxon>Bacillota</taxon>
        <taxon>Clostridia</taxon>
        <taxon>Peptostreptococcales</taxon>
        <taxon>Thermotaleaceae</taxon>
        <taxon>Anaeromicrobium</taxon>
    </lineage>
</organism>